<protein>
    <submittedName>
        <fullName evidence="3">Tripartite tricarboxylate transporter substrate binding protein</fullName>
    </submittedName>
</protein>
<dbReference type="Gene3D" id="3.40.190.10">
    <property type="entry name" value="Periplasmic binding protein-like II"/>
    <property type="match status" value="1"/>
</dbReference>
<reference evidence="3 6" key="1">
    <citation type="submission" date="2018-09" db="EMBL/GenBank/DDBJ databases">
        <title>Roseomonas sp. nov., isolated from feces of Tibetan antelopes in the Qinghai-Tibet plateau, China.</title>
        <authorList>
            <person name="Tian Z."/>
        </authorList>
    </citation>
    <scope>NUCLEOTIDE SEQUENCE [LARGE SCALE GENOMIC DNA]</scope>
    <source>
        <strain evidence="4 5">Z23</strain>
        <strain evidence="3 6">Z24</strain>
    </source>
</reference>
<keyword evidence="5" id="KW-1185">Reference proteome</keyword>
<dbReference type="InterPro" id="IPR005064">
    <property type="entry name" value="BUG"/>
</dbReference>
<accession>A0A3A9JJQ0</accession>
<evidence type="ECO:0000313" key="6">
    <source>
        <dbReference type="Proteomes" id="UP000278036"/>
    </source>
</evidence>
<dbReference type="SUPFAM" id="SSF53850">
    <property type="entry name" value="Periplasmic binding protein-like II"/>
    <property type="match status" value="1"/>
</dbReference>
<dbReference type="Pfam" id="PF03401">
    <property type="entry name" value="TctC"/>
    <property type="match status" value="1"/>
</dbReference>
<dbReference type="RefSeq" id="WP_120637117.1">
    <property type="nucleotide sequence ID" value="NZ_RAQU01000016.1"/>
</dbReference>
<dbReference type="AlphaFoldDB" id="A0A3A9JJQ0"/>
<feature type="signal peptide" evidence="2">
    <location>
        <begin position="1"/>
        <end position="20"/>
    </location>
</feature>
<dbReference type="CDD" id="cd07012">
    <property type="entry name" value="PBP2_Bug_TTT"/>
    <property type="match status" value="1"/>
</dbReference>
<name>A0A3A9JJQ0_9PROT</name>
<dbReference type="InterPro" id="IPR042100">
    <property type="entry name" value="Bug_dom1"/>
</dbReference>
<dbReference type="PANTHER" id="PTHR42928:SF5">
    <property type="entry name" value="BLR1237 PROTEIN"/>
    <property type="match status" value="1"/>
</dbReference>
<dbReference type="Proteomes" id="UP000274097">
    <property type="component" value="Unassembled WGS sequence"/>
</dbReference>
<keyword evidence="2" id="KW-0732">Signal</keyword>
<evidence type="ECO:0000256" key="1">
    <source>
        <dbReference type="ARBA" id="ARBA00006987"/>
    </source>
</evidence>
<dbReference type="Proteomes" id="UP000278036">
    <property type="component" value="Unassembled WGS sequence"/>
</dbReference>
<organism evidence="3 6">
    <name type="scientific">Teichococcus wenyumeiae</name>
    <dbReference type="NCBI Taxonomy" id="2478470"/>
    <lineage>
        <taxon>Bacteria</taxon>
        <taxon>Pseudomonadati</taxon>
        <taxon>Pseudomonadota</taxon>
        <taxon>Alphaproteobacteria</taxon>
        <taxon>Acetobacterales</taxon>
        <taxon>Roseomonadaceae</taxon>
        <taxon>Roseomonas</taxon>
    </lineage>
</organism>
<evidence type="ECO:0000313" key="3">
    <source>
        <dbReference type="EMBL" id="RKK05451.1"/>
    </source>
</evidence>
<gene>
    <name evidence="3" type="ORF">D6Z83_04390</name>
    <name evidence="4" type="ORF">EBE87_19235</name>
</gene>
<comment type="similarity">
    <text evidence="1">Belongs to the UPF0065 (bug) family.</text>
</comment>
<evidence type="ECO:0000313" key="5">
    <source>
        <dbReference type="Proteomes" id="UP000274097"/>
    </source>
</evidence>
<dbReference type="EMBL" id="RFLX01000017">
    <property type="protein sequence ID" value="RMI19611.1"/>
    <property type="molecule type" value="Genomic_DNA"/>
</dbReference>
<evidence type="ECO:0000256" key="2">
    <source>
        <dbReference type="SAM" id="SignalP"/>
    </source>
</evidence>
<evidence type="ECO:0000313" key="4">
    <source>
        <dbReference type="EMBL" id="RMI19611.1"/>
    </source>
</evidence>
<dbReference type="InParanoid" id="A0A3A9JJQ0"/>
<dbReference type="PIRSF" id="PIRSF017082">
    <property type="entry name" value="YflP"/>
    <property type="match status" value="1"/>
</dbReference>
<sequence>MSITLGRRALCSLAGGLALAAARPGAAQNLKPIRLIVPYGPGSGPDIFARTLASGLQQRLGNPMVVENRGGASTIIGTDHAATSPADGSVLLMGSSTTFAANPHLYGKLRYKTADFQPITMLVRTRLALYASPAFGVDDMQGLIARARAAKEPLHFGITGRGNSTHLTGEALKIAAGIELQDVPYSSVASMQQGLMSNDLPLAIDGIPAYLPIIRDGRVKVIAVTGNKRVEALPDTPTFAEAGVKDTGHQHWYGLLSPAGIPAPELARLHAAAVETMRDTELWKNLTYEGATVETNTPEQFTALLQEETEAWGSIIRRIGLKIE</sequence>
<dbReference type="EMBL" id="RAQU01000016">
    <property type="protein sequence ID" value="RKK05451.1"/>
    <property type="molecule type" value="Genomic_DNA"/>
</dbReference>
<dbReference type="PANTHER" id="PTHR42928">
    <property type="entry name" value="TRICARBOXYLATE-BINDING PROTEIN"/>
    <property type="match status" value="1"/>
</dbReference>
<feature type="chain" id="PRO_5017395786" evidence="2">
    <location>
        <begin position="21"/>
        <end position="324"/>
    </location>
</feature>
<proteinExistence type="inferred from homology"/>
<comment type="caution">
    <text evidence="3">The sequence shown here is derived from an EMBL/GenBank/DDBJ whole genome shotgun (WGS) entry which is preliminary data.</text>
</comment>
<dbReference type="Gene3D" id="3.40.190.150">
    <property type="entry name" value="Bordetella uptake gene, domain 1"/>
    <property type="match status" value="1"/>
</dbReference>
<dbReference type="OrthoDB" id="7250553at2"/>